<reference evidence="1" key="1">
    <citation type="submission" date="2020-08" db="EMBL/GenBank/DDBJ databases">
        <title>Multicomponent nature underlies the extraordinary mechanical properties of spider dragline silk.</title>
        <authorList>
            <person name="Kono N."/>
            <person name="Nakamura H."/>
            <person name="Mori M."/>
            <person name="Yoshida Y."/>
            <person name="Ohtoshi R."/>
            <person name="Malay A.D."/>
            <person name="Moran D.A.P."/>
            <person name="Tomita M."/>
            <person name="Numata K."/>
            <person name="Arakawa K."/>
        </authorList>
    </citation>
    <scope>NUCLEOTIDE SEQUENCE</scope>
</reference>
<name>A0A8X6T309_NEPPI</name>
<evidence type="ECO:0000313" key="2">
    <source>
        <dbReference type="Proteomes" id="UP000887013"/>
    </source>
</evidence>
<dbReference type="AlphaFoldDB" id="A0A8X6T309"/>
<keyword evidence="2" id="KW-1185">Reference proteome</keyword>
<evidence type="ECO:0000313" key="1">
    <source>
        <dbReference type="EMBL" id="GFS76078.1"/>
    </source>
</evidence>
<accession>A0A8X6T309</accession>
<gene>
    <name evidence="1" type="ORF">NPIL_579471</name>
</gene>
<organism evidence="1 2">
    <name type="scientific">Nephila pilipes</name>
    <name type="common">Giant wood spider</name>
    <name type="synonym">Nephila maculata</name>
    <dbReference type="NCBI Taxonomy" id="299642"/>
    <lineage>
        <taxon>Eukaryota</taxon>
        <taxon>Metazoa</taxon>
        <taxon>Ecdysozoa</taxon>
        <taxon>Arthropoda</taxon>
        <taxon>Chelicerata</taxon>
        <taxon>Arachnida</taxon>
        <taxon>Araneae</taxon>
        <taxon>Araneomorphae</taxon>
        <taxon>Entelegynae</taxon>
        <taxon>Araneoidea</taxon>
        <taxon>Nephilidae</taxon>
        <taxon>Nephila</taxon>
    </lineage>
</organism>
<sequence length="51" mass="5971">EQVDAHIEKAIQELNLNNSFFDNWIYSPVSSVMEEDLSMCSKYIFGYFGIF</sequence>
<dbReference type="Proteomes" id="UP000887013">
    <property type="component" value="Unassembled WGS sequence"/>
</dbReference>
<dbReference type="EMBL" id="BMAW01001883">
    <property type="protein sequence ID" value="GFS76078.1"/>
    <property type="molecule type" value="Genomic_DNA"/>
</dbReference>
<comment type="caution">
    <text evidence="1">The sequence shown here is derived from an EMBL/GenBank/DDBJ whole genome shotgun (WGS) entry which is preliminary data.</text>
</comment>
<proteinExistence type="predicted"/>
<feature type="non-terminal residue" evidence="1">
    <location>
        <position position="1"/>
    </location>
</feature>
<protein>
    <submittedName>
        <fullName evidence="1">Uncharacterized protein</fullName>
    </submittedName>
</protein>